<evidence type="ECO:0000313" key="2">
    <source>
        <dbReference type="EMBL" id="NWZ94652.1"/>
    </source>
</evidence>
<dbReference type="GO" id="GO:0004843">
    <property type="term" value="F:cysteine-type deubiquitinase activity"/>
    <property type="evidence" value="ECO:0007669"/>
    <property type="project" value="InterPro"/>
</dbReference>
<dbReference type="AlphaFoldDB" id="A0A7K7RQU9"/>
<feature type="non-terminal residue" evidence="2">
    <location>
        <position position="1"/>
    </location>
</feature>
<dbReference type="PROSITE" id="PS00972">
    <property type="entry name" value="USP_1"/>
    <property type="match status" value="1"/>
</dbReference>
<accession>A0A7K7RQU9</accession>
<dbReference type="EMBL" id="VZSU01000899">
    <property type="protein sequence ID" value="NWZ94652.1"/>
    <property type="molecule type" value="Genomic_DNA"/>
</dbReference>
<dbReference type="Gene3D" id="3.90.70.10">
    <property type="entry name" value="Cysteine proteinases"/>
    <property type="match status" value="1"/>
</dbReference>
<dbReference type="PANTHER" id="PTHR11830">
    <property type="entry name" value="40S RIBOSOMAL PROTEIN S3A"/>
    <property type="match status" value="1"/>
</dbReference>
<comment type="caution">
    <text evidence="2">The sequence shown here is derived from an EMBL/GenBank/DDBJ whole genome shotgun (WGS) entry which is preliminary data.</text>
</comment>
<dbReference type="InterPro" id="IPR038765">
    <property type="entry name" value="Papain-like_cys_pep_sf"/>
</dbReference>
<evidence type="ECO:0000313" key="3">
    <source>
        <dbReference type="Proteomes" id="UP000549091"/>
    </source>
</evidence>
<keyword evidence="2" id="KW-0378">Hydrolase</keyword>
<protein>
    <submittedName>
        <fullName evidence="2">CYLD hydrolase</fullName>
    </submittedName>
</protein>
<feature type="non-terminal residue" evidence="2">
    <location>
        <position position="228"/>
    </location>
</feature>
<name>A0A7K7RQU9_9PASS</name>
<proteinExistence type="predicted"/>
<evidence type="ECO:0000256" key="1">
    <source>
        <dbReference type="ARBA" id="ARBA00022490"/>
    </source>
</evidence>
<reference evidence="2 3" key="1">
    <citation type="submission" date="2019-09" db="EMBL/GenBank/DDBJ databases">
        <title>Bird 10,000 Genomes (B10K) Project - Family phase.</title>
        <authorList>
            <person name="Zhang G."/>
        </authorList>
    </citation>
    <scope>NUCLEOTIDE SEQUENCE [LARGE SCALE GENOMIC DNA]</scope>
    <source>
        <strain evidence="2">OUT-0053</strain>
        <tissue evidence="2">Muscle</tissue>
    </source>
</reference>
<organism evidence="2 3">
    <name type="scientific">Nesospiza acunhae</name>
    <dbReference type="NCBI Taxonomy" id="381881"/>
    <lineage>
        <taxon>Eukaryota</taxon>
        <taxon>Metazoa</taxon>
        <taxon>Chordata</taxon>
        <taxon>Craniata</taxon>
        <taxon>Vertebrata</taxon>
        <taxon>Euteleostomi</taxon>
        <taxon>Archelosauria</taxon>
        <taxon>Archosauria</taxon>
        <taxon>Dinosauria</taxon>
        <taxon>Saurischia</taxon>
        <taxon>Theropoda</taxon>
        <taxon>Coelurosauria</taxon>
        <taxon>Aves</taxon>
        <taxon>Neognathae</taxon>
        <taxon>Neoaves</taxon>
        <taxon>Telluraves</taxon>
        <taxon>Australaves</taxon>
        <taxon>Passeriformes</taxon>
        <taxon>Thraupidae</taxon>
        <taxon>Nesospiza</taxon>
    </lineage>
</organism>
<dbReference type="SUPFAM" id="SSF54001">
    <property type="entry name" value="Cysteine proteinases"/>
    <property type="match status" value="1"/>
</dbReference>
<gene>
    <name evidence="2" type="primary">Cyld</name>
    <name evidence="2" type="ORF">NESACU_R04449</name>
</gene>
<keyword evidence="3" id="KW-1185">Reference proteome</keyword>
<dbReference type="Proteomes" id="UP000549091">
    <property type="component" value="Unassembled WGS sequence"/>
</dbReference>
<dbReference type="InterPro" id="IPR018200">
    <property type="entry name" value="USP_CS"/>
</dbReference>
<keyword evidence="1" id="KW-0963">Cytoplasm</keyword>
<sequence>EGPESFPPLRNEAAVRVLQGRMKGIQGHCNSCYMDAALFSLFSCTSVLDTMLFMPFPLCDRNPFHDFPHLQLVVVPRTGFVRASSVMHLREQLTDKGQCSSFTNAEKDPEEFLNLIMQQILGIEPLLKLHQKGFEKGDECYCYQIFMDKQEDLVVPDVQQLVERSFLSSDLKLVEIPSCFIIQMPRFGKEYKMFSKIIPSLELDITDLLLDSPRECCLCGDVATLECS</sequence>